<evidence type="ECO:0000313" key="7">
    <source>
        <dbReference type="Proteomes" id="UP001378592"/>
    </source>
</evidence>
<reference evidence="6 7" key="1">
    <citation type="submission" date="2024-03" db="EMBL/GenBank/DDBJ databases">
        <title>The genome assembly and annotation of the cricket Gryllus longicercus Weissman &amp; Gray.</title>
        <authorList>
            <person name="Szrajer S."/>
            <person name="Gray D."/>
            <person name="Ylla G."/>
        </authorList>
    </citation>
    <scope>NUCLEOTIDE SEQUENCE [LARGE SCALE GENOMIC DNA]</scope>
    <source>
        <strain evidence="6">DAG 2021-001</strain>
        <tissue evidence="6">Whole body minus gut</tissue>
    </source>
</reference>
<feature type="region of interest" description="Disordered" evidence="3">
    <location>
        <begin position="2226"/>
        <end position="2356"/>
    </location>
</feature>
<comment type="subcellular location">
    <subcellularLocation>
        <location evidence="1">Nucleus</location>
    </subcellularLocation>
</comment>
<feature type="compositionally biased region" description="Low complexity" evidence="3">
    <location>
        <begin position="1421"/>
        <end position="1435"/>
    </location>
</feature>
<sequence>MKVNKAPCGVTHTVTIAKGNITSSEGGDSVKGGILKGTKYAWLCQGPFLKIIDVSSGEKIAGWRFGAACSEFVTEVTCAVELPHCDDASNLKQIVLGLECEVIGGMICIFDVQGSRLLRAIRIPGKPLSLSVVDSGSSGCEGRYPLPGLLSSMSGIIAVGLQGGSVFLSDLCRVSCDELINTWFNDDREEVHDEINPCQLLLINKDDDVSDKLEKKCAAAAVSGDHLCLLLNESAFAQDNFLLLEPGGNVCACFKARNIGVTSLLYVPRIASLIVGYSFGCFQLWNLMHLSLNYTSRLMKDPLPVMHLGFQEPSDDPCNFCYLWAVHSSTDEFPSSSPPVGIMYALSYESKEWVDGYGYLYQDYQSCHFRFEYNLEVESTEEVDSVSCISFNSVSNVASQKSIQEDGCDEGTSENDFSLCIFVWETYDSENKPISTYLSLFDLNQWYKDQMPVRVTDSEDENLGYLVTFSLNCIRQKEVSQIETPLLDIRVDPQNLSQFKSFQPQEEHFHPSALSFVSHCLLEDKIVSLSHPGLQRYLLLYMEKEGPICLLRPLNLFKHCVMVGLKPVLVDINGSSDVPAVTQREFLLSVALENQMLGFLHRCASDWANGSVSGVDCSLPMLLSWGYQRAMVLQQTADSLCIHLFDHTGIRLDKNECRLLDNCASQLRQLATLFEGILNDCRLLNLLNLEDFKQKTNNLNLIALYFEVLLWFLNVGLLPEFPEEFDNETSNDKIPYPASVLTKFYSNRRIEFKNLNLKNDTKASLYIDQLLQNESNGPELANLWINDGGSGMFPPPSIQSLLAMYLLDGIDTQTKNSIVIYVFLDLATLLDPDRYSRTIEYFVKFPCAFYMTPSIIKVTQAFWLLDQKHFEDALDMVLDPLVSPKDLQPWQHRFIVQALLSQGQHTKALEYFTVRQLPVQGIEDIQLKITLLVMNKQVTQAYNFLQQYHNEENNKELLVHFYRECGKAQQLGTVLKLMLSPGEEDLLMNYLQSCNISQSEDMQVVFYLMRSRVIEAVAVNERINFSGIRKIGSRRPRNETVRDMLVGGYAKTLPSVTRQLANYCSQQKKLLSNWRQVQRPSPMSVDVNYGTKQAVSYKSSLIHATLEKARETWMMPVHSPFNSEARKEIMDVSAMQNLPFLCTSHDSFRHDRETTPVVFPSVTSSIKRRIDDDGGIPASSPLKRSRLENSSPVDNFFPKTKKSVHDHSVSSSGLLKTPLVKRVTPMKQFSASSTQEMNVLRPFAETFTPQSILKVRNLVRSSISPEHSRGHEDDLLSREHSKVKHNEEKVCSRQIRFSLPVSNEVQEQPLASSTPDISEKIKTPKRIVDATSRLPLRSSLSLLQKTVVEVSQKISCDDVSEKKSWRLGSPAKKMVSEKDVYVFGSGNSLIENSNSELDGEVIQMNDRVCMLNESLGEESFYSATSSDSGTSKDSSNVNSCNTESSPLYNRGKYIREIKEIKPRRRLSRVKVSFQDNLSDNGQQKERTKYSPQEAEQGTQFKSNFSHKDSVSEIKMKTERSKVDNDEDVDSSVSEDSEENSNISCVVSKKSILGDTCINISSSSSSTNASASSYNIEESDYSFVNNAPEVRVETPQQSEVSSVGKIQQVKGRLPLTRVRKSSNHESSSFIFQTVMSSSLETTKIVEKDVLTDDTKIEIDLETEGKEGPVEVEDDSINISDDKSSVDSVVLDDTDVEIVEEPKGKGSSSCSSVESEALVISDSTDIKSQKTFQEELDVCFSNISRNITQGCYQQENKCEDFVQRDQDDSGNQENKCEDVGEKDQDDSGNQENKCEDVGEKDQDDSGKIYASFTTVITQQSSYQEMLPLPQDVNQGVSVLHNSSEGHGNLSTVILVEHQIDPMGVIYTRTATNVQESDETFVGMENGSTVGNQCVDFAKGIEKRRAEDNTNLMEQDFFTAGDTLATVEDKNVSEKDNLQHSIMSHESKNALKGSHNEDVSKPTKNMEYSYGGAVESDVLDSECIEEPVKGQDIGEVDQETCMLKQSSMGKKCESQRESNKNNAYSEAMDWNENADEEDIVLKLSDSENDVSQCDREGIEDQSLTTEGHQVLLQTTIKTENRLEKALASDHTTLETEMPVSLAHNVEFEGSTHVDDSHSMSNIPSTDHSVGTKIVNLMAQSQVDKYKNWDYSVESQQLQHSNEVEITSVVGVPSSMDGVALPDVTVSENQESKLNSETLEDHYSLRSHQRSRISSVENVPSQMANMLETVHQGKEISQKYSEKTRPRTRRRSLQIESSEGEAETLENKNETVLEESYSSLTVSKSRHRRKSSSVQSEPPLMADVLEDKYQKKEISQPSDNIRSRTRRSSLPVESFGMSDKFASPRKTEVTELEEMSTPNTRRRRKLFSTILNEPTQMADVSEIEHRIKDQDTEAQQTDSGVATDFKKGAHSMDDVNASKTRRQWSKSVQSELLQVTEGSSVKDINECVQEHSEHIVKQRTQSSLQMEPADESKDMIEAVNEISTPRSRLRPQSSSVQREPSQTFEASVKEGGTVNQRNLKDPELLKSRRLRNSAQNENCKMDSGLSENKGFEISAGDMTPITRKSCQSNSEAEMPLGKGEQAQKHENEKSFHKEYTSLHDLSLSNTSIAENVPLVVKPTEDPQPSTSFVPVVEEIRMNLRSRRACSVDREIPNTRGKKKNVNSGNSSDSDECSVQSEPPQLCDVTKIKQLRNSESRRGLSKKKSKKSSYVLRIPAPKLPCVKEEPEIESCVGDDQEISQHSKSENLPTSVRNLRPRKHSESGDSQTSSLGNSRVLRNCHSDDRVDSPVSISSRSTVILDTSHKRKRSSSPSSPERLEVRKFQRVNEDIAEENDAVETTEEIREEGKAQNINPHEIEQYATARRLTRYQKNLMERSMESTKGVRREFHGSRLSSDQSGEESDGESVASGYTTGSSHVRSSARLQEKRQMMDRSPSQSSKASVSGYSPQKRSSRHSSPAHSLEKHGGGSPASVRSGRSTSYASSASSSQWPSPDAAQIQSPLKPRRKSFQNAQHALFSPSTKKHSSLKTPVTTTDTSEAESIGEIYERNFNEKPIQKDETTSETASVKSLASATSSVSRNTRSTAKYETEQSSKIRKSKGRSSQANVHPKKGVRLFKEARLGLSSSSEDSPTKDAKSQEEAAVSAKTQETEKAIEKPARFSVFRKRKYVKIYSKQRKTP</sequence>
<feature type="compositionally biased region" description="Polar residues" evidence="3">
    <location>
        <begin position="2657"/>
        <end position="2674"/>
    </location>
</feature>
<feature type="compositionally biased region" description="Polar residues" evidence="3">
    <location>
        <begin position="2558"/>
        <end position="2567"/>
    </location>
</feature>
<feature type="region of interest" description="Disordered" evidence="3">
    <location>
        <begin position="1421"/>
        <end position="1445"/>
    </location>
</feature>
<evidence type="ECO:0000256" key="1">
    <source>
        <dbReference type="ARBA" id="ARBA00004123"/>
    </source>
</evidence>
<protein>
    <recommendedName>
        <fullName evidence="8">Protein ELYS</fullName>
    </recommendedName>
</protein>
<feature type="compositionally biased region" description="Acidic residues" evidence="3">
    <location>
        <begin position="1524"/>
        <end position="1538"/>
    </location>
</feature>
<keyword evidence="7" id="KW-1185">Reference proteome</keyword>
<feature type="compositionally biased region" description="Low complexity" evidence="3">
    <location>
        <begin position="2966"/>
        <end position="2990"/>
    </location>
</feature>
<feature type="region of interest" description="Disordered" evidence="3">
    <location>
        <begin position="1468"/>
        <end position="1539"/>
    </location>
</feature>
<dbReference type="InterPro" id="IPR052620">
    <property type="entry name" value="ELYS/MEL-28_NucAsmblyFactor"/>
</dbReference>
<evidence type="ECO:0008006" key="8">
    <source>
        <dbReference type="Google" id="ProtNLM"/>
    </source>
</evidence>
<comment type="caution">
    <text evidence="6">The sequence shown here is derived from an EMBL/GenBank/DDBJ whole genome shotgun (WGS) entry which is preliminary data.</text>
</comment>
<evidence type="ECO:0000313" key="6">
    <source>
        <dbReference type="EMBL" id="KAK7871508.1"/>
    </source>
</evidence>
<evidence type="ECO:0000256" key="2">
    <source>
        <dbReference type="ARBA" id="ARBA00023242"/>
    </source>
</evidence>
<organism evidence="6 7">
    <name type="scientific">Gryllus longicercus</name>
    <dbReference type="NCBI Taxonomy" id="2509291"/>
    <lineage>
        <taxon>Eukaryota</taxon>
        <taxon>Metazoa</taxon>
        <taxon>Ecdysozoa</taxon>
        <taxon>Arthropoda</taxon>
        <taxon>Hexapoda</taxon>
        <taxon>Insecta</taxon>
        <taxon>Pterygota</taxon>
        <taxon>Neoptera</taxon>
        <taxon>Polyneoptera</taxon>
        <taxon>Orthoptera</taxon>
        <taxon>Ensifera</taxon>
        <taxon>Gryllidea</taxon>
        <taxon>Grylloidea</taxon>
        <taxon>Gryllidae</taxon>
        <taxon>Gryllinae</taxon>
        <taxon>Gryllus</taxon>
    </lineage>
</organism>
<feature type="compositionally biased region" description="Basic and acidic residues" evidence="3">
    <location>
        <begin position="3039"/>
        <end position="3054"/>
    </location>
</feature>
<dbReference type="PANTHER" id="PTHR21583:SF8">
    <property type="entry name" value="PROTEIN ELYS"/>
    <property type="match status" value="1"/>
</dbReference>
<gene>
    <name evidence="6" type="ORF">R5R35_010224</name>
</gene>
<feature type="region of interest" description="Disordered" evidence="3">
    <location>
        <begin position="2642"/>
        <end position="2674"/>
    </location>
</feature>
<evidence type="ECO:0000256" key="3">
    <source>
        <dbReference type="SAM" id="MobiDB-lite"/>
    </source>
</evidence>
<feature type="region of interest" description="Disordered" evidence="3">
    <location>
        <begin position="2727"/>
        <end position="2852"/>
    </location>
</feature>
<feature type="region of interest" description="Disordered" evidence="3">
    <location>
        <begin position="1169"/>
        <end position="1210"/>
    </location>
</feature>
<dbReference type="Pfam" id="PF16687">
    <property type="entry name" value="ELYS-bb"/>
    <property type="match status" value="1"/>
</dbReference>
<dbReference type="InterPro" id="IPR025151">
    <property type="entry name" value="ELYS_dom"/>
</dbReference>
<feature type="compositionally biased region" description="Polar residues" evidence="3">
    <location>
        <begin position="3056"/>
        <end position="3078"/>
    </location>
</feature>
<feature type="region of interest" description="Disordered" evidence="3">
    <location>
        <begin position="2477"/>
        <end position="2585"/>
    </location>
</feature>
<feature type="domain" description="ELYS beta-propeller" evidence="5">
    <location>
        <begin position="39"/>
        <end position="527"/>
    </location>
</feature>
<dbReference type="EMBL" id="JAZDUA010000038">
    <property type="protein sequence ID" value="KAK7871508.1"/>
    <property type="molecule type" value="Genomic_DNA"/>
</dbReference>
<feature type="compositionally biased region" description="Polar residues" evidence="3">
    <location>
        <begin position="2477"/>
        <end position="2501"/>
    </location>
</feature>
<name>A0AAN9VWB8_9ORTH</name>
<feature type="compositionally biased region" description="Basic and acidic residues" evidence="3">
    <location>
        <begin position="2227"/>
        <end position="2241"/>
    </location>
</feature>
<dbReference type="Pfam" id="PF13934">
    <property type="entry name" value="ELYS"/>
    <property type="match status" value="1"/>
</dbReference>
<feature type="compositionally biased region" description="Basic and acidic residues" evidence="3">
    <location>
        <begin position="3124"/>
        <end position="3133"/>
    </location>
</feature>
<proteinExistence type="predicted"/>
<feature type="compositionally biased region" description="Polar residues" evidence="3">
    <location>
        <begin position="2784"/>
        <end position="2794"/>
    </location>
</feature>
<dbReference type="Proteomes" id="UP001378592">
    <property type="component" value="Unassembled WGS sequence"/>
</dbReference>
<dbReference type="InterPro" id="IPR032040">
    <property type="entry name" value="ELYS-bb"/>
</dbReference>
<feature type="region of interest" description="Disordered" evidence="3">
    <location>
        <begin position="1761"/>
        <end position="1803"/>
    </location>
</feature>
<feature type="compositionally biased region" description="Polar residues" evidence="3">
    <location>
        <begin position="2903"/>
        <end position="2917"/>
    </location>
</feature>
<feature type="compositionally biased region" description="Polar residues" evidence="3">
    <location>
        <begin position="1436"/>
        <end position="1445"/>
    </location>
</feature>
<dbReference type="PANTHER" id="PTHR21583">
    <property type="entry name" value="ELYS PROTEIN"/>
    <property type="match status" value="1"/>
</dbReference>
<keyword evidence="2" id="KW-0539">Nucleus</keyword>
<evidence type="ECO:0000259" key="4">
    <source>
        <dbReference type="Pfam" id="PF13934"/>
    </source>
</evidence>
<dbReference type="GO" id="GO:0005634">
    <property type="term" value="C:nucleus"/>
    <property type="evidence" value="ECO:0007669"/>
    <property type="project" value="UniProtKB-SubCell"/>
</dbReference>
<feature type="compositionally biased region" description="Polar residues" evidence="3">
    <location>
        <begin position="2758"/>
        <end position="2767"/>
    </location>
</feature>
<feature type="compositionally biased region" description="Basic and acidic residues" evidence="3">
    <location>
        <begin position="2301"/>
        <end position="2310"/>
    </location>
</feature>
<feature type="compositionally biased region" description="Basic and acidic residues" evidence="3">
    <location>
        <begin position="2870"/>
        <end position="2884"/>
    </location>
</feature>
<feature type="region of interest" description="Disordered" evidence="3">
    <location>
        <begin position="2870"/>
        <end position="3151"/>
    </location>
</feature>
<feature type="domain" description="ELYS-like" evidence="4">
    <location>
        <begin position="765"/>
        <end position="994"/>
    </location>
</feature>
<feature type="compositionally biased region" description="Polar residues" evidence="3">
    <location>
        <begin position="3021"/>
        <end position="3030"/>
    </location>
</feature>
<feature type="compositionally biased region" description="Basic and acidic residues" evidence="3">
    <location>
        <begin position="2810"/>
        <end position="2822"/>
    </location>
</feature>
<accession>A0AAN9VWB8</accession>
<feature type="compositionally biased region" description="Basic and acidic residues" evidence="3">
    <location>
        <begin position="1790"/>
        <end position="1803"/>
    </location>
</feature>
<feature type="compositionally biased region" description="Acidic residues" evidence="3">
    <location>
        <begin position="2823"/>
        <end position="2834"/>
    </location>
</feature>
<feature type="compositionally biased region" description="Polar residues" evidence="3">
    <location>
        <begin position="1489"/>
        <end position="1503"/>
    </location>
</feature>
<feature type="compositionally biased region" description="Polar residues" evidence="3">
    <location>
        <begin position="2928"/>
        <end position="2953"/>
    </location>
</feature>
<feature type="compositionally biased region" description="Basic and acidic residues" evidence="3">
    <location>
        <begin position="1505"/>
        <end position="1523"/>
    </location>
</feature>
<feature type="compositionally biased region" description="Basic and acidic residues" evidence="3">
    <location>
        <begin position="3142"/>
        <end position="3151"/>
    </location>
</feature>
<evidence type="ECO:0000259" key="5">
    <source>
        <dbReference type="Pfam" id="PF16687"/>
    </source>
</evidence>